<evidence type="ECO:0000256" key="1">
    <source>
        <dbReference type="SAM" id="MobiDB-lite"/>
    </source>
</evidence>
<feature type="region of interest" description="Disordered" evidence="1">
    <location>
        <begin position="34"/>
        <end position="59"/>
    </location>
</feature>
<accession>A0A1B6PRA5</accession>
<organism evidence="2 3">
    <name type="scientific">Sorghum bicolor</name>
    <name type="common">Sorghum</name>
    <name type="synonym">Sorghum vulgare</name>
    <dbReference type="NCBI Taxonomy" id="4558"/>
    <lineage>
        <taxon>Eukaryota</taxon>
        <taxon>Viridiplantae</taxon>
        <taxon>Streptophyta</taxon>
        <taxon>Embryophyta</taxon>
        <taxon>Tracheophyta</taxon>
        <taxon>Spermatophyta</taxon>
        <taxon>Magnoliopsida</taxon>
        <taxon>Liliopsida</taxon>
        <taxon>Poales</taxon>
        <taxon>Poaceae</taxon>
        <taxon>PACMAD clade</taxon>
        <taxon>Panicoideae</taxon>
        <taxon>Andropogonodae</taxon>
        <taxon>Andropogoneae</taxon>
        <taxon>Sorghinae</taxon>
        <taxon>Sorghum</taxon>
    </lineage>
</organism>
<evidence type="ECO:0000313" key="3">
    <source>
        <dbReference type="Proteomes" id="UP000000768"/>
    </source>
</evidence>
<sequence length="95" mass="10836">MVFSTILCSWWDWMDKSIFLLKWNFSYCVGLTPLPPSASSGPQGLRPRVRGRSPSTRPARRIAALQCRTKRHGSKPSFLPYLAFVVLRCILLKVL</sequence>
<reference evidence="3" key="2">
    <citation type="journal article" date="2018" name="Plant J.">
        <title>The Sorghum bicolor reference genome: improved assembly, gene annotations, a transcriptome atlas, and signatures of genome organization.</title>
        <authorList>
            <person name="McCormick R.F."/>
            <person name="Truong S.K."/>
            <person name="Sreedasyam A."/>
            <person name="Jenkins J."/>
            <person name="Shu S."/>
            <person name="Sims D."/>
            <person name="Kennedy M."/>
            <person name="Amirebrahimi M."/>
            <person name="Weers B.D."/>
            <person name="McKinley B."/>
            <person name="Mattison A."/>
            <person name="Morishige D.T."/>
            <person name="Grimwood J."/>
            <person name="Schmutz J."/>
            <person name="Mullet J.E."/>
        </authorList>
    </citation>
    <scope>NUCLEOTIDE SEQUENCE [LARGE SCALE GENOMIC DNA]</scope>
    <source>
        <strain evidence="3">cv. BTx623</strain>
    </source>
</reference>
<dbReference type="Proteomes" id="UP000000768">
    <property type="component" value="Chromosome 5"/>
</dbReference>
<protein>
    <submittedName>
        <fullName evidence="2">Uncharacterized protein</fullName>
    </submittedName>
</protein>
<keyword evidence="3" id="KW-1185">Reference proteome</keyword>
<gene>
    <name evidence="2" type="ORF">SORBI_3005G096500</name>
</gene>
<proteinExistence type="predicted"/>
<reference evidence="2 3" key="1">
    <citation type="journal article" date="2009" name="Nature">
        <title>The Sorghum bicolor genome and the diversification of grasses.</title>
        <authorList>
            <person name="Paterson A.H."/>
            <person name="Bowers J.E."/>
            <person name="Bruggmann R."/>
            <person name="Dubchak I."/>
            <person name="Grimwood J."/>
            <person name="Gundlach H."/>
            <person name="Haberer G."/>
            <person name="Hellsten U."/>
            <person name="Mitros T."/>
            <person name="Poliakov A."/>
            <person name="Schmutz J."/>
            <person name="Spannagl M."/>
            <person name="Tang H."/>
            <person name="Wang X."/>
            <person name="Wicker T."/>
            <person name="Bharti A.K."/>
            <person name="Chapman J."/>
            <person name="Feltus F.A."/>
            <person name="Gowik U."/>
            <person name="Grigoriev I.V."/>
            <person name="Lyons E."/>
            <person name="Maher C.A."/>
            <person name="Martis M."/>
            <person name="Narechania A."/>
            <person name="Otillar R.P."/>
            <person name="Penning B.W."/>
            <person name="Salamov A.A."/>
            <person name="Wang Y."/>
            <person name="Zhang L."/>
            <person name="Carpita N.C."/>
            <person name="Freeling M."/>
            <person name="Gingle A.R."/>
            <person name="Hash C.T."/>
            <person name="Keller B."/>
            <person name="Klein P."/>
            <person name="Kresovich S."/>
            <person name="McCann M.C."/>
            <person name="Ming R."/>
            <person name="Peterson D.G."/>
            <person name="Mehboob-ur-Rahman"/>
            <person name="Ware D."/>
            <person name="Westhoff P."/>
            <person name="Mayer K.F."/>
            <person name="Messing J."/>
            <person name="Rokhsar D.S."/>
        </authorList>
    </citation>
    <scope>NUCLEOTIDE SEQUENCE [LARGE SCALE GENOMIC DNA]</scope>
    <source>
        <strain evidence="3">cv. BTx623</strain>
    </source>
</reference>
<dbReference type="EMBL" id="CM000764">
    <property type="protein sequence ID" value="KXG28201.1"/>
    <property type="molecule type" value="Genomic_DNA"/>
</dbReference>
<dbReference type="AlphaFoldDB" id="A0A1B6PRA5"/>
<evidence type="ECO:0000313" key="2">
    <source>
        <dbReference type="EMBL" id="KXG28201.1"/>
    </source>
</evidence>
<name>A0A1B6PRA5_SORBI</name>
<dbReference type="Gramene" id="KXG28201">
    <property type="protein sequence ID" value="KXG28201"/>
    <property type="gene ID" value="SORBI_3005G096500"/>
</dbReference>
<dbReference type="InParanoid" id="A0A1B6PRA5"/>